<evidence type="ECO:0000259" key="9">
    <source>
        <dbReference type="PROSITE" id="PS51782"/>
    </source>
</evidence>
<gene>
    <name evidence="10" type="primary">mepM</name>
    <name evidence="10" type="ORF">GCM10023211_25790</name>
</gene>
<dbReference type="Proteomes" id="UP001500171">
    <property type="component" value="Unassembled WGS sequence"/>
</dbReference>
<dbReference type="PROSITE" id="PS51782">
    <property type="entry name" value="LYSM"/>
    <property type="match status" value="1"/>
</dbReference>
<keyword evidence="3" id="KW-0645">Protease</keyword>
<feature type="transmembrane region" description="Helical" evidence="8">
    <location>
        <begin position="16"/>
        <end position="35"/>
    </location>
</feature>
<protein>
    <submittedName>
        <fullName evidence="10">Murein DD-endopeptidase MepM</fullName>
    </submittedName>
</protein>
<dbReference type="PANTHER" id="PTHR21666">
    <property type="entry name" value="PEPTIDASE-RELATED"/>
    <property type="match status" value="1"/>
</dbReference>
<keyword evidence="11" id="KW-1185">Reference proteome</keyword>
<dbReference type="RefSeq" id="WP_345492815.1">
    <property type="nucleotide sequence ID" value="NZ_BAABHY010000015.1"/>
</dbReference>
<organism evidence="10 11">
    <name type="scientific">Orbus sasakiae</name>
    <dbReference type="NCBI Taxonomy" id="1078475"/>
    <lineage>
        <taxon>Bacteria</taxon>
        <taxon>Pseudomonadati</taxon>
        <taxon>Pseudomonadota</taxon>
        <taxon>Gammaproteobacteria</taxon>
        <taxon>Orbales</taxon>
        <taxon>Orbaceae</taxon>
        <taxon>Orbus</taxon>
    </lineage>
</organism>
<dbReference type="InterPro" id="IPR016047">
    <property type="entry name" value="M23ase_b-sheet_dom"/>
</dbReference>
<keyword evidence="5" id="KW-0378">Hydrolase</keyword>
<dbReference type="InterPro" id="IPR050570">
    <property type="entry name" value="Cell_wall_metabolism_enzyme"/>
</dbReference>
<reference evidence="11" key="1">
    <citation type="journal article" date="2019" name="Int. J. Syst. Evol. Microbiol.">
        <title>The Global Catalogue of Microorganisms (GCM) 10K type strain sequencing project: providing services to taxonomists for standard genome sequencing and annotation.</title>
        <authorList>
            <consortium name="The Broad Institute Genomics Platform"/>
            <consortium name="The Broad Institute Genome Sequencing Center for Infectious Disease"/>
            <person name="Wu L."/>
            <person name="Ma J."/>
        </authorList>
    </citation>
    <scope>NUCLEOTIDE SEQUENCE [LARGE SCALE GENOMIC DNA]</scope>
    <source>
        <strain evidence="11">JCM 18050</strain>
    </source>
</reference>
<evidence type="ECO:0000256" key="8">
    <source>
        <dbReference type="SAM" id="Phobius"/>
    </source>
</evidence>
<proteinExistence type="predicted"/>
<keyword evidence="4" id="KW-0479">Metal-binding</keyword>
<evidence type="ECO:0000256" key="2">
    <source>
        <dbReference type="ARBA" id="ARBA00004196"/>
    </source>
</evidence>
<comment type="caution">
    <text evidence="10">The sequence shown here is derived from an EMBL/GenBank/DDBJ whole genome shotgun (WGS) entry which is preliminary data.</text>
</comment>
<keyword evidence="8" id="KW-0812">Transmembrane</keyword>
<keyword evidence="6" id="KW-0862">Zinc</keyword>
<dbReference type="CDD" id="cd12797">
    <property type="entry name" value="M23_peptidase"/>
    <property type="match status" value="1"/>
</dbReference>
<dbReference type="PANTHER" id="PTHR21666:SF292">
    <property type="entry name" value="MUREIN DD-ENDOPEPTIDASE MEPM"/>
    <property type="match status" value="1"/>
</dbReference>
<dbReference type="Pfam" id="PF01551">
    <property type="entry name" value="Peptidase_M23"/>
    <property type="match status" value="1"/>
</dbReference>
<comment type="cofactor">
    <cofactor evidence="1">
        <name>Zn(2+)</name>
        <dbReference type="ChEBI" id="CHEBI:29105"/>
    </cofactor>
</comment>
<evidence type="ECO:0000256" key="1">
    <source>
        <dbReference type="ARBA" id="ARBA00001947"/>
    </source>
</evidence>
<dbReference type="EMBL" id="BAABHY010000015">
    <property type="protein sequence ID" value="GAA5115210.1"/>
    <property type="molecule type" value="Genomic_DNA"/>
</dbReference>
<keyword evidence="8" id="KW-0472">Membrane</keyword>
<accession>A0ABP9NDH2</accession>
<dbReference type="InterPro" id="IPR018392">
    <property type="entry name" value="LysM"/>
</dbReference>
<dbReference type="InterPro" id="IPR011055">
    <property type="entry name" value="Dup_hybrid_motif"/>
</dbReference>
<evidence type="ECO:0000256" key="7">
    <source>
        <dbReference type="ARBA" id="ARBA00023049"/>
    </source>
</evidence>
<evidence type="ECO:0000256" key="4">
    <source>
        <dbReference type="ARBA" id="ARBA00022723"/>
    </source>
</evidence>
<dbReference type="NCBIfam" id="NF008652">
    <property type="entry name" value="PRK11649.1"/>
    <property type="match status" value="1"/>
</dbReference>
<dbReference type="Pfam" id="PF19425">
    <property type="entry name" value="Csd3_N2"/>
    <property type="match status" value="1"/>
</dbReference>
<comment type="subcellular location">
    <subcellularLocation>
        <location evidence="2">Cell envelope</location>
    </subcellularLocation>
</comment>
<dbReference type="InterPro" id="IPR045834">
    <property type="entry name" value="Csd3_N2"/>
</dbReference>
<evidence type="ECO:0000313" key="11">
    <source>
        <dbReference type="Proteomes" id="UP001500171"/>
    </source>
</evidence>
<dbReference type="Gene3D" id="3.10.450.350">
    <property type="match status" value="2"/>
</dbReference>
<keyword evidence="8" id="KW-1133">Transmembrane helix</keyword>
<dbReference type="Gene3D" id="2.70.70.10">
    <property type="entry name" value="Glucose Permease (Domain IIA)"/>
    <property type="match status" value="1"/>
</dbReference>
<evidence type="ECO:0000256" key="3">
    <source>
        <dbReference type="ARBA" id="ARBA00022670"/>
    </source>
</evidence>
<evidence type="ECO:0000256" key="5">
    <source>
        <dbReference type="ARBA" id="ARBA00022801"/>
    </source>
</evidence>
<evidence type="ECO:0000256" key="6">
    <source>
        <dbReference type="ARBA" id="ARBA00022833"/>
    </source>
</evidence>
<sequence>MQQTEPSNIVGNEVKIPYMTILGVLIIIVLFSLLWRPLNPDRTIYIPLTPQVQTTVLENERLPAIVGNATLEIVDDRTSQEQQVSESLDQPKPEDDIVKDEIDEVISQEDNTVQYMVGRGDTLYGIMMQYGVNRSDIYLLTKQYKQLANLRIGQQISWVTDAEHNLKTFNWVISNNNVRIYERAGDKFTERTETREGIWQPFSINGVIDSNFVVDARNLGLTSNEIATITKALQWQFDFRRLQKGDKFSVLLSREMFDNKHENSQLLAVRIKNGSKDYYAILAEDGHYYDMNGGSLSQSFLRYPLEKQARVSSPFNPRRLHPVTRKIAPHNGVDFAVSRGTPVLSVGEGEVVIAKYSGSAGNFIAIRHGRQYTTKYMHLDKILVKAGQQVKKGDKIGLSGNTGRSTGPHLHYELHIDGKPVNPLTANLPVSDGLTGKSKTTFLEQFKTIKPKLAFASESTETAQTNQ</sequence>
<dbReference type="SUPFAM" id="SSF51261">
    <property type="entry name" value="Duplicated hybrid motif"/>
    <property type="match status" value="1"/>
</dbReference>
<keyword evidence="7" id="KW-0482">Metalloprotease</keyword>
<evidence type="ECO:0000313" key="10">
    <source>
        <dbReference type="EMBL" id="GAA5115210.1"/>
    </source>
</evidence>
<feature type="domain" description="LysM" evidence="9">
    <location>
        <begin position="113"/>
        <end position="158"/>
    </location>
</feature>
<name>A0ABP9NDH2_9GAMM</name>